<dbReference type="GeneID" id="86818436"/>
<dbReference type="HAMAP" id="MF_01371_B">
    <property type="entry name" value="Ribosomal_uL30_B"/>
    <property type="match status" value="1"/>
</dbReference>
<dbReference type="Gene3D" id="3.30.1390.20">
    <property type="entry name" value="Ribosomal protein L30, ferredoxin-like fold domain"/>
    <property type="match status" value="1"/>
</dbReference>
<dbReference type="GO" id="GO:0022625">
    <property type="term" value="C:cytosolic large ribosomal subunit"/>
    <property type="evidence" value="ECO:0007669"/>
    <property type="project" value="TreeGrafter"/>
</dbReference>
<name>A0A2I2LDD2_9FLAO</name>
<dbReference type="InterPro" id="IPR016082">
    <property type="entry name" value="Ribosomal_uL30_ferredoxin-like"/>
</dbReference>
<evidence type="ECO:0000256" key="6">
    <source>
        <dbReference type="RuleBase" id="RU003734"/>
    </source>
</evidence>
<organism evidence="8 9">
    <name type="scientific">Tenacibaculum finnmarkense genomovar ulcerans</name>
    <dbReference type="NCBI Taxonomy" id="2781388"/>
    <lineage>
        <taxon>Bacteria</taxon>
        <taxon>Pseudomonadati</taxon>
        <taxon>Bacteroidota</taxon>
        <taxon>Flavobacteriia</taxon>
        <taxon>Flavobacteriales</taxon>
        <taxon>Flavobacteriaceae</taxon>
        <taxon>Tenacibaculum</taxon>
        <taxon>Tenacibaculum finnmarkense</taxon>
    </lineage>
</organism>
<evidence type="ECO:0000256" key="5">
    <source>
        <dbReference type="HAMAP-Rule" id="MF_01371"/>
    </source>
</evidence>
<reference evidence="8 9" key="1">
    <citation type="submission" date="2017-11" db="EMBL/GenBank/DDBJ databases">
        <authorList>
            <person name="Duchaud E."/>
        </authorList>
    </citation>
    <scope>NUCLEOTIDE SEQUENCE [LARGE SCALE GENOMIC DNA]</scope>
    <source>
        <strain evidence="8 9">TNO010</strain>
    </source>
</reference>
<dbReference type="InterPro" id="IPR036919">
    <property type="entry name" value="Ribo_uL30_ferredoxin-like_sf"/>
</dbReference>
<dbReference type="PANTHER" id="PTHR15892">
    <property type="entry name" value="MITOCHONDRIAL RIBOSOMAL PROTEIN L30"/>
    <property type="match status" value="1"/>
</dbReference>
<evidence type="ECO:0000313" key="9">
    <source>
        <dbReference type="Proteomes" id="UP000490060"/>
    </source>
</evidence>
<dbReference type="NCBIfam" id="TIGR01308">
    <property type="entry name" value="rpmD_bact"/>
    <property type="match status" value="1"/>
</dbReference>
<dbReference type="CDD" id="cd01658">
    <property type="entry name" value="Ribosomal_L30"/>
    <property type="match status" value="1"/>
</dbReference>
<dbReference type="RefSeq" id="WP_058884668.1">
    <property type="nucleotide sequence ID" value="NZ_JAFMUG010000009.1"/>
</dbReference>
<gene>
    <name evidence="5 8" type="primary">rpmD</name>
    <name evidence="8" type="ORF">TNO010_120049</name>
</gene>
<dbReference type="Pfam" id="PF00327">
    <property type="entry name" value="Ribosomal_L30"/>
    <property type="match status" value="1"/>
</dbReference>
<evidence type="ECO:0000256" key="1">
    <source>
        <dbReference type="ARBA" id="ARBA00007594"/>
    </source>
</evidence>
<evidence type="ECO:0000259" key="7">
    <source>
        <dbReference type="Pfam" id="PF00327"/>
    </source>
</evidence>
<dbReference type="AlphaFoldDB" id="A0A2I2LDD2"/>
<evidence type="ECO:0000256" key="4">
    <source>
        <dbReference type="ARBA" id="ARBA00023274"/>
    </source>
</evidence>
<proteinExistence type="inferred from homology"/>
<dbReference type="PIRSF" id="PIRSF002211">
    <property type="entry name" value="Ribosomal_L30_bac-type"/>
    <property type="match status" value="1"/>
</dbReference>
<keyword evidence="3 5" id="KW-0689">Ribosomal protein</keyword>
<dbReference type="SUPFAM" id="SSF55129">
    <property type="entry name" value="Ribosomal protein L30p/L7e"/>
    <property type="match status" value="1"/>
</dbReference>
<accession>A0A2I2LDD2</accession>
<dbReference type="GO" id="GO:0003735">
    <property type="term" value="F:structural constituent of ribosome"/>
    <property type="evidence" value="ECO:0007669"/>
    <property type="project" value="InterPro"/>
</dbReference>
<comment type="subunit">
    <text evidence="2 5">Part of the 50S ribosomal subunit.</text>
</comment>
<feature type="domain" description="Large ribosomal subunit protein uL30-like ferredoxin-like fold" evidence="7">
    <location>
        <begin position="4"/>
        <end position="54"/>
    </location>
</feature>
<dbReference type="Proteomes" id="UP000490060">
    <property type="component" value="Unassembled WGS sequence"/>
</dbReference>
<dbReference type="EMBL" id="OENE01000004">
    <property type="protein sequence ID" value="SOS58246.1"/>
    <property type="molecule type" value="Genomic_DNA"/>
</dbReference>
<dbReference type="PROSITE" id="PS00634">
    <property type="entry name" value="RIBOSOMAL_L30"/>
    <property type="match status" value="1"/>
</dbReference>
<comment type="similarity">
    <text evidence="1 5 6">Belongs to the universal ribosomal protein uL30 family.</text>
</comment>
<dbReference type="InterPro" id="IPR005996">
    <property type="entry name" value="Ribosomal_uL30_bac-type"/>
</dbReference>
<protein>
    <recommendedName>
        <fullName evidence="5">Large ribosomal subunit protein uL30</fullName>
    </recommendedName>
</protein>
<dbReference type="FunFam" id="3.30.1390.20:FF:000001">
    <property type="entry name" value="50S ribosomal protein L30"/>
    <property type="match status" value="1"/>
</dbReference>
<sequence>MSKIKVTQVRSKIGRLKSQKATLEALGLRKLNQTVEHNATAQILGMVKTVSHLVSVEEIK</sequence>
<evidence type="ECO:0000256" key="2">
    <source>
        <dbReference type="ARBA" id="ARBA00011838"/>
    </source>
</evidence>
<keyword evidence="4 5" id="KW-0687">Ribonucleoprotein</keyword>
<dbReference type="InterPro" id="IPR018038">
    <property type="entry name" value="Ribosomal_uL30_CS"/>
</dbReference>
<evidence type="ECO:0000256" key="3">
    <source>
        <dbReference type="ARBA" id="ARBA00022980"/>
    </source>
</evidence>
<evidence type="ECO:0000313" key="8">
    <source>
        <dbReference type="EMBL" id="SOS58246.1"/>
    </source>
</evidence>
<dbReference type="GO" id="GO:0006412">
    <property type="term" value="P:translation"/>
    <property type="evidence" value="ECO:0007669"/>
    <property type="project" value="UniProtKB-UniRule"/>
</dbReference>
<dbReference type="PANTHER" id="PTHR15892:SF2">
    <property type="entry name" value="LARGE RIBOSOMAL SUBUNIT PROTEIN UL30M"/>
    <property type="match status" value="1"/>
</dbReference>